<dbReference type="InterPro" id="IPR018303">
    <property type="entry name" value="ATPase_P-typ_P_site"/>
</dbReference>
<evidence type="ECO:0000256" key="12">
    <source>
        <dbReference type="PIRSR" id="PIRSR606539-1"/>
    </source>
</evidence>
<evidence type="ECO:0000259" key="18">
    <source>
        <dbReference type="Pfam" id="PF16212"/>
    </source>
</evidence>
<feature type="binding site" evidence="13">
    <location>
        <position position="704"/>
    </location>
    <ligand>
        <name>ATP</name>
        <dbReference type="ChEBI" id="CHEBI:30616"/>
    </ligand>
</feature>
<feature type="binding site" evidence="14">
    <location>
        <position position="506"/>
    </location>
    <ligand>
        <name>Mg(2+)</name>
        <dbReference type="ChEBI" id="CHEBI:18420"/>
    </ligand>
</feature>
<feature type="binding site" evidence="14">
    <location>
        <position position="1034"/>
    </location>
    <ligand>
        <name>Mg(2+)</name>
        <dbReference type="ChEBI" id="CHEBI:18420"/>
    </ligand>
</feature>
<dbReference type="InterPro" id="IPR001757">
    <property type="entry name" value="P_typ_ATPase"/>
</dbReference>
<feature type="binding site" evidence="13">
    <location>
        <position position="1033"/>
    </location>
    <ligand>
        <name>ATP</name>
        <dbReference type="ChEBI" id="CHEBI:30616"/>
    </ligand>
</feature>
<dbReference type="GO" id="GO:0045332">
    <property type="term" value="P:phospholipid translocation"/>
    <property type="evidence" value="ECO:0007669"/>
    <property type="project" value="TreeGrafter"/>
</dbReference>
<evidence type="ECO:0000256" key="6">
    <source>
        <dbReference type="ARBA" id="ARBA00022840"/>
    </source>
</evidence>
<evidence type="ECO:0000256" key="3">
    <source>
        <dbReference type="ARBA" id="ARBA00022692"/>
    </source>
</evidence>
<gene>
    <name evidence="19" type="ORF">J437_LFUL012866</name>
</gene>
<dbReference type="GO" id="GO:0005886">
    <property type="term" value="C:plasma membrane"/>
    <property type="evidence" value="ECO:0007669"/>
    <property type="project" value="TreeGrafter"/>
</dbReference>
<feature type="domain" description="P-type ATPase C-terminal" evidence="18">
    <location>
        <begin position="1056"/>
        <end position="1296"/>
    </location>
</feature>
<evidence type="ECO:0000256" key="11">
    <source>
        <dbReference type="ARBA" id="ARBA00034036"/>
    </source>
</evidence>
<comment type="catalytic activity">
    <reaction evidence="11 15">
        <text>ATP + H2O + phospholipidSide 1 = ADP + phosphate + phospholipidSide 2.</text>
        <dbReference type="EC" id="7.6.2.1"/>
    </reaction>
</comment>
<dbReference type="PANTHER" id="PTHR24092">
    <property type="entry name" value="PROBABLE PHOSPHOLIPID-TRANSPORTING ATPASE"/>
    <property type="match status" value="1"/>
</dbReference>
<evidence type="ECO:0000256" key="14">
    <source>
        <dbReference type="PIRSR" id="PIRSR606539-3"/>
    </source>
</evidence>
<keyword evidence="20" id="KW-1185">Reference proteome</keyword>
<feature type="binding site" evidence="14">
    <location>
        <position position="1030"/>
    </location>
    <ligand>
        <name>Mg(2+)</name>
        <dbReference type="ChEBI" id="CHEBI:18420"/>
    </ligand>
</feature>
<reference evidence="19" key="2">
    <citation type="submission" date="2017-10" db="EMBL/GenBank/DDBJ databases">
        <title>Ladona fulva Genome sequencing and assembly.</title>
        <authorList>
            <person name="Murali S."/>
            <person name="Richards S."/>
            <person name="Bandaranaike D."/>
            <person name="Bellair M."/>
            <person name="Blankenburg K."/>
            <person name="Chao H."/>
            <person name="Dinh H."/>
            <person name="Doddapaneni H."/>
            <person name="Dugan-Rocha S."/>
            <person name="Elkadiri S."/>
            <person name="Gnanaolivu R."/>
            <person name="Hernandez B."/>
            <person name="Skinner E."/>
            <person name="Javaid M."/>
            <person name="Lee S."/>
            <person name="Li M."/>
            <person name="Ming W."/>
            <person name="Munidasa M."/>
            <person name="Muniz J."/>
            <person name="Nguyen L."/>
            <person name="Hughes D."/>
            <person name="Osuji N."/>
            <person name="Pu L.-L."/>
            <person name="Puazo M."/>
            <person name="Qu C."/>
            <person name="Quiroz J."/>
            <person name="Raj R."/>
            <person name="Weissenberger G."/>
            <person name="Xin Y."/>
            <person name="Zou X."/>
            <person name="Han Y."/>
            <person name="Worley K."/>
            <person name="Muzny D."/>
            <person name="Gibbs R."/>
        </authorList>
    </citation>
    <scope>NUCLEOTIDE SEQUENCE</scope>
    <source>
        <strain evidence="19">Sampled in the wild</strain>
    </source>
</reference>
<reference evidence="19" key="1">
    <citation type="submission" date="2013-04" db="EMBL/GenBank/DDBJ databases">
        <authorList>
            <person name="Qu J."/>
            <person name="Murali S.C."/>
            <person name="Bandaranaike D."/>
            <person name="Bellair M."/>
            <person name="Blankenburg K."/>
            <person name="Chao H."/>
            <person name="Dinh H."/>
            <person name="Doddapaneni H."/>
            <person name="Downs B."/>
            <person name="Dugan-Rocha S."/>
            <person name="Elkadiri S."/>
            <person name="Gnanaolivu R.D."/>
            <person name="Hernandez B."/>
            <person name="Javaid M."/>
            <person name="Jayaseelan J.C."/>
            <person name="Lee S."/>
            <person name="Li M."/>
            <person name="Ming W."/>
            <person name="Munidasa M."/>
            <person name="Muniz J."/>
            <person name="Nguyen L."/>
            <person name="Ongeri F."/>
            <person name="Osuji N."/>
            <person name="Pu L.-L."/>
            <person name="Puazo M."/>
            <person name="Qu C."/>
            <person name="Quiroz J."/>
            <person name="Raj R."/>
            <person name="Weissenberger G."/>
            <person name="Xin Y."/>
            <person name="Zou X."/>
            <person name="Han Y."/>
            <person name="Richards S."/>
            <person name="Worley K."/>
            <person name="Muzny D."/>
            <person name="Gibbs R."/>
        </authorList>
    </citation>
    <scope>NUCLEOTIDE SEQUENCE</scope>
    <source>
        <strain evidence="19">Sampled in the wild</strain>
    </source>
</reference>
<keyword evidence="8 15" id="KW-1278">Translocase</keyword>
<evidence type="ECO:0000256" key="5">
    <source>
        <dbReference type="ARBA" id="ARBA00022741"/>
    </source>
</evidence>
<evidence type="ECO:0000256" key="13">
    <source>
        <dbReference type="PIRSR" id="PIRSR606539-2"/>
    </source>
</evidence>
<feature type="binding site" evidence="13">
    <location>
        <position position="508"/>
    </location>
    <ligand>
        <name>ATP</name>
        <dbReference type="ChEBI" id="CHEBI:30616"/>
    </ligand>
</feature>
<evidence type="ECO:0000313" key="20">
    <source>
        <dbReference type="Proteomes" id="UP000792457"/>
    </source>
</evidence>
<keyword evidence="4 14" id="KW-0479">Metal-binding</keyword>
<feature type="transmembrane region" description="Helical" evidence="15">
    <location>
        <begin position="388"/>
        <end position="410"/>
    </location>
</feature>
<dbReference type="EMBL" id="KZ308617">
    <property type="protein sequence ID" value="KAG8232436.1"/>
    <property type="molecule type" value="Genomic_DNA"/>
</dbReference>
<dbReference type="NCBIfam" id="TIGR01652">
    <property type="entry name" value="ATPase-Plipid"/>
    <property type="match status" value="1"/>
</dbReference>
<dbReference type="SUPFAM" id="SSF81665">
    <property type="entry name" value="Calcium ATPase, transmembrane domain M"/>
    <property type="match status" value="1"/>
</dbReference>
<dbReference type="Proteomes" id="UP000792457">
    <property type="component" value="Unassembled WGS sequence"/>
</dbReference>
<name>A0A8K0KE90_LADFU</name>
<dbReference type="InterPro" id="IPR032631">
    <property type="entry name" value="P-type_ATPase_N"/>
</dbReference>
<protein>
    <recommendedName>
        <fullName evidence="15">Phospholipid-transporting ATPase</fullName>
        <ecNumber evidence="15">7.6.2.1</ecNumber>
    </recommendedName>
</protein>
<dbReference type="SUPFAM" id="SSF81653">
    <property type="entry name" value="Calcium ATPase, transduction domain A"/>
    <property type="match status" value="1"/>
</dbReference>
<dbReference type="Pfam" id="PF16212">
    <property type="entry name" value="PhoLip_ATPase_C"/>
    <property type="match status" value="1"/>
</dbReference>
<feature type="active site" description="4-aspartylphosphate intermediate" evidence="12">
    <location>
        <position position="506"/>
    </location>
</feature>
<feature type="binding site" evidence="14">
    <location>
        <position position="508"/>
    </location>
    <ligand>
        <name>Mg(2+)</name>
        <dbReference type="ChEBI" id="CHEBI:18420"/>
    </ligand>
</feature>
<dbReference type="PANTHER" id="PTHR24092:SF175">
    <property type="entry name" value="PHOSPHOLIPID-TRANSPORTING ATPASE"/>
    <property type="match status" value="1"/>
</dbReference>
<feature type="compositionally biased region" description="Basic residues" evidence="16">
    <location>
        <begin position="815"/>
        <end position="825"/>
    </location>
</feature>
<dbReference type="InterPro" id="IPR032630">
    <property type="entry name" value="P_typ_ATPase_c"/>
</dbReference>
<feature type="transmembrane region" description="Helical" evidence="15">
    <location>
        <begin position="1204"/>
        <end position="1224"/>
    </location>
</feature>
<evidence type="ECO:0000256" key="16">
    <source>
        <dbReference type="SAM" id="MobiDB-lite"/>
    </source>
</evidence>
<dbReference type="InterPro" id="IPR023299">
    <property type="entry name" value="ATPase_P-typ_cyto_dom_N"/>
</dbReference>
<dbReference type="GO" id="GO:0000287">
    <property type="term" value="F:magnesium ion binding"/>
    <property type="evidence" value="ECO:0007669"/>
    <property type="project" value="UniProtKB-UniRule"/>
</dbReference>
<keyword evidence="10 15" id="KW-0472">Membrane</keyword>
<dbReference type="InterPro" id="IPR006539">
    <property type="entry name" value="P-type_ATPase_IV"/>
</dbReference>
<feature type="binding site" evidence="13">
    <location>
        <position position="507"/>
    </location>
    <ligand>
        <name>ATP</name>
        <dbReference type="ChEBI" id="CHEBI:30616"/>
    </ligand>
</feature>
<evidence type="ECO:0000313" key="19">
    <source>
        <dbReference type="EMBL" id="KAG8232436.1"/>
    </source>
</evidence>
<dbReference type="NCBIfam" id="TIGR01494">
    <property type="entry name" value="ATPase_P-type"/>
    <property type="match status" value="2"/>
</dbReference>
<evidence type="ECO:0000259" key="17">
    <source>
        <dbReference type="Pfam" id="PF16209"/>
    </source>
</evidence>
<dbReference type="GO" id="GO:0016887">
    <property type="term" value="F:ATP hydrolysis activity"/>
    <property type="evidence" value="ECO:0007669"/>
    <property type="project" value="InterPro"/>
</dbReference>
<feature type="binding site" evidence="13">
    <location>
        <position position="671"/>
    </location>
    <ligand>
        <name>ATP</name>
        <dbReference type="ChEBI" id="CHEBI:30616"/>
    </ligand>
</feature>
<dbReference type="InterPro" id="IPR023298">
    <property type="entry name" value="ATPase_P-typ_TM_dom_sf"/>
</dbReference>
<evidence type="ECO:0000256" key="2">
    <source>
        <dbReference type="ARBA" id="ARBA00008109"/>
    </source>
</evidence>
<dbReference type="InterPro" id="IPR036412">
    <property type="entry name" value="HAD-like_sf"/>
</dbReference>
<dbReference type="Pfam" id="PF16209">
    <property type="entry name" value="PhoLip_ATPase_N"/>
    <property type="match status" value="1"/>
</dbReference>
<keyword evidence="9 15" id="KW-1133">Transmembrane helix</keyword>
<feature type="transmembrane region" description="Helical" evidence="15">
    <location>
        <begin position="1170"/>
        <end position="1192"/>
    </location>
</feature>
<feature type="transmembrane region" description="Helical" evidence="15">
    <location>
        <begin position="1236"/>
        <end position="1258"/>
    </location>
</feature>
<feature type="binding site" evidence="13">
    <location>
        <position position="810"/>
    </location>
    <ligand>
        <name>ATP</name>
        <dbReference type="ChEBI" id="CHEBI:30616"/>
    </ligand>
</feature>
<keyword evidence="6 13" id="KW-0067">ATP-binding</keyword>
<dbReference type="OrthoDB" id="377733at2759"/>
<evidence type="ECO:0000256" key="10">
    <source>
        <dbReference type="ARBA" id="ARBA00023136"/>
    </source>
</evidence>
<feature type="binding site" evidence="13">
    <location>
        <position position="1034"/>
    </location>
    <ligand>
        <name>ATP</name>
        <dbReference type="ChEBI" id="CHEBI:30616"/>
    </ligand>
</feature>
<proteinExistence type="inferred from homology"/>
<evidence type="ECO:0000256" key="8">
    <source>
        <dbReference type="ARBA" id="ARBA00022967"/>
    </source>
</evidence>
<keyword evidence="5 13" id="KW-0547">Nucleotide-binding</keyword>
<dbReference type="InterPro" id="IPR023214">
    <property type="entry name" value="HAD_sf"/>
</dbReference>
<dbReference type="GO" id="GO:0140326">
    <property type="term" value="F:ATPase-coupled intramembrane lipid transporter activity"/>
    <property type="evidence" value="ECO:0007669"/>
    <property type="project" value="UniProtKB-EC"/>
</dbReference>
<feature type="binding site" evidence="13">
    <location>
        <position position="630"/>
    </location>
    <ligand>
        <name>ATP</name>
        <dbReference type="ChEBI" id="CHEBI:30616"/>
    </ligand>
</feature>
<comment type="similarity">
    <text evidence="2 15">Belongs to the cation transport ATPase (P-type) (TC 3.A.3) family. Type IV subfamily.</text>
</comment>
<dbReference type="InterPro" id="IPR008250">
    <property type="entry name" value="ATPase_P-typ_transduc_dom_A_sf"/>
</dbReference>
<feature type="region of interest" description="Disordered" evidence="16">
    <location>
        <begin position="40"/>
        <end position="61"/>
    </location>
</feature>
<feature type="transmembrane region" description="Helical" evidence="15">
    <location>
        <begin position="1278"/>
        <end position="1296"/>
    </location>
</feature>
<dbReference type="Gene3D" id="3.40.1110.10">
    <property type="entry name" value="Calcium-transporting ATPase, cytoplasmic domain N"/>
    <property type="match status" value="1"/>
</dbReference>
<dbReference type="Gene3D" id="2.70.150.10">
    <property type="entry name" value="Calcium-transporting ATPase, cytoplasmic transduction domain A"/>
    <property type="match status" value="1"/>
</dbReference>
<keyword evidence="3 15" id="KW-0812">Transmembrane</keyword>
<feature type="binding site" evidence="13">
    <location>
        <position position="1009"/>
    </location>
    <ligand>
        <name>ATP</name>
        <dbReference type="ChEBI" id="CHEBI:30616"/>
    </ligand>
</feature>
<evidence type="ECO:0000256" key="1">
    <source>
        <dbReference type="ARBA" id="ARBA00004141"/>
    </source>
</evidence>
<sequence length="1331" mass="150300">MRVESPGFEPRKSFVTRSQQIHFLNQSLPACQAIPMHTSDFHKRPRPLRGTKPQPQLSNRVRGNRESVLHENRTICIGERQSRTSINQESGPEEEDVEIKPCKSRVFCDNRVVSYKYTLWSFIPRNLFEQFRRIANFYFLCITIIQLTIDSPVSATTSILPLAFVISVTAVKQGYEDWLRHRADAKVNRTPTTILDSLGNKKIVECSHLMVGDIVRVEDGEDLPCDMVLLASSRKDGRGHVTTANLDGETNLKTLQCPRPLRFLSSSDLEPQLAQLQLKIVCEEPTADLYNFSGTLEVLNEQKIMKNGPGTASLSFKEERRSSHKSSMKSKIKFEPKVSLSIDNLLLRGARLKNTDFIYGCAVYTGQETKLSLNSKLTRNKFSSVEKAINGFLFFFLVIIVIEVLVSIALKLVQEKSFTSVNAVFNEPKRKITPGSVVQDVFSFIILYNYLIPISLYVTIELQKFLGTFFFMWDKDMYCEKTKQAAVCNTSDLNEELGQVQYLFTDKTGTLTENLMEFQRCSINGVVLQETDGKLIKLMADGREENGIEVTDITPEIEEFFIALALCHTAQVEKLKQPSPQETSVQTGKRKIKDLDISLESLETVDEEDDEDLAERDPCKLVYQASSPDEKALLEAIRRCGVIYLGEKDDILYVKVKDRVRMFLRLDVLEFSSERSRMSIVVEEVFNDDSPVRAEKYPVIVYCKGAETVLQKLSVRGPKQETVSHIDDFAKRGLRTLMVGSRHLTKKEFATLSAAIQADRLHQAVTGPKKMSVTGPGVVLPPSDLVDKGHRRNFSAGADRKASLDSAIKTDLNKNKRQAMHHSRSKSSSDYRHFYGAKHDSVRDMGHRGHVRDRSASGSILRRLLSRQNSLLSSISNSDAIKCFPMIRRDSGLKDSDALLALESGLTVLGATAVRDQLQDKVAETLESLRAAGIKTFLQINVNYYLFLNSANIESNREKQYGMVVDGVSLHQIFYDGNGVNPKVAINLFLEVSCSCTAVVCCRMSPLQKCKVVSLVKNLNEKPITAAIGDGANDVSMIQEAHVGIGIMGKEGRQAARSSDFAFARFHFLRKALLVHGHWYYVRLATLTQYFFYKNIVFNTPQVCYGASSLFSTQALYDGLYLTFYNVLMTSLPITLFGLFEQNYSANILMKYPHLYLINRGNALMLWRKFFQWLFIGLWHALALYFAIWGIVLSNDSILSNGETSDISCFGTTIFHIVVVVVNLKLWLESKYWTAIFLFSIFISVVGNMILTYIYSIISPDFIMYGVYTELLTSANFWFVSIIITIACLVPDILIIKRKKNIHLEISHFWKKNSGNLTISNTRLAEQEGAG</sequence>
<evidence type="ECO:0000256" key="9">
    <source>
        <dbReference type="ARBA" id="ARBA00022989"/>
    </source>
</evidence>
<dbReference type="SUPFAM" id="SSF81660">
    <property type="entry name" value="Metal cation-transporting ATPase, ATP-binding domain N"/>
    <property type="match status" value="1"/>
</dbReference>
<feature type="binding site" evidence="13">
    <location>
        <position position="506"/>
    </location>
    <ligand>
        <name>ATP</name>
        <dbReference type="ChEBI" id="CHEBI:30616"/>
    </ligand>
</feature>
<dbReference type="GO" id="GO:0005524">
    <property type="term" value="F:ATP binding"/>
    <property type="evidence" value="ECO:0007669"/>
    <property type="project" value="UniProtKB-UniRule"/>
</dbReference>
<accession>A0A8K0KE90</accession>
<feature type="domain" description="P-type ATPase N-terminal" evidence="17">
    <location>
        <begin position="104"/>
        <end position="159"/>
    </location>
</feature>
<feature type="binding site" evidence="13">
    <location>
        <position position="1003"/>
    </location>
    <ligand>
        <name>ATP</name>
        <dbReference type="ChEBI" id="CHEBI:30616"/>
    </ligand>
</feature>
<feature type="binding site" evidence="13">
    <location>
        <position position="735"/>
    </location>
    <ligand>
        <name>ATP</name>
        <dbReference type="ChEBI" id="CHEBI:30616"/>
    </ligand>
</feature>
<feature type="transmembrane region" description="Helical" evidence="15">
    <location>
        <begin position="1119"/>
        <end position="1140"/>
    </location>
</feature>
<keyword evidence="7 14" id="KW-0460">Magnesium</keyword>
<dbReference type="Gene3D" id="3.40.50.1000">
    <property type="entry name" value="HAD superfamily/HAD-like"/>
    <property type="match status" value="1"/>
</dbReference>
<dbReference type="SUPFAM" id="SSF56784">
    <property type="entry name" value="HAD-like"/>
    <property type="match status" value="1"/>
</dbReference>
<evidence type="ECO:0000256" key="7">
    <source>
        <dbReference type="ARBA" id="ARBA00022842"/>
    </source>
</evidence>
<evidence type="ECO:0000256" key="4">
    <source>
        <dbReference type="ARBA" id="ARBA00022723"/>
    </source>
</evidence>
<comment type="subcellular location">
    <subcellularLocation>
        <location evidence="1 15">Membrane</location>
        <topology evidence="1 15">Multi-pass membrane protein</topology>
    </subcellularLocation>
</comment>
<dbReference type="EC" id="7.6.2.1" evidence="15"/>
<dbReference type="PROSITE" id="PS00154">
    <property type="entry name" value="ATPASE_E1_E2"/>
    <property type="match status" value="1"/>
</dbReference>
<evidence type="ECO:0000256" key="15">
    <source>
        <dbReference type="RuleBase" id="RU362033"/>
    </source>
</evidence>
<organism evidence="19 20">
    <name type="scientific">Ladona fulva</name>
    <name type="common">Scarce chaser dragonfly</name>
    <name type="synonym">Libellula fulva</name>
    <dbReference type="NCBI Taxonomy" id="123851"/>
    <lineage>
        <taxon>Eukaryota</taxon>
        <taxon>Metazoa</taxon>
        <taxon>Ecdysozoa</taxon>
        <taxon>Arthropoda</taxon>
        <taxon>Hexapoda</taxon>
        <taxon>Insecta</taxon>
        <taxon>Pterygota</taxon>
        <taxon>Palaeoptera</taxon>
        <taxon>Odonata</taxon>
        <taxon>Epiprocta</taxon>
        <taxon>Anisoptera</taxon>
        <taxon>Libelluloidea</taxon>
        <taxon>Libellulidae</taxon>
        <taxon>Ladona</taxon>
    </lineage>
</organism>
<feature type="region of interest" description="Disordered" evidence="16">
    <location>
        <begin position="782"/>
        <end position="831"/>
    </location>
</feature>
<feature type="transmembrane region" description="Helical" evidence="15">
    <location>
        <begin position="441"/>
        <end position="460"/>
    </location>
</feature>
<comment type="cofactor">
    <cofactor evidence="14">
        <name>Mg(2+)</name>
        <dbReference type="ChEBI" id="CHEBI:18420"/>
    </cofactor>
</comment>
<dbReference type="PRINTS" id="PR00119">
    <property type="entry name" value="CATATPASE"/>
</dbReference>
<comment type="caution">
    <text evidence="19">The sequence shown here is derived from an EMBL/GenBank/DDBJ whole genome shotgun (WGS) entry which is preliminary data.</text>
</comment>
<dbReference type="GO" id="GO:0005783">
    <property type="term" value="C:endoplasmic reticulum"/>
    <property type="evidence" value="ECO:0007669"/>
    <property type="project" value="TreeGrafter"/>
</dbReference>